<reference evidence="6 7" key="1">
    <citation type="submission" date="2016-07" db="EMBL/GenBank/DDBJ databases">
        <title>Pervasive Adenine N6-methylation of Active Genes in Fungi.</title>
        <authorList>
            <consortium name="DOE Joint Genome Institute"/>
            <person name="Mondo S.J."/>
            <person name="Dannebaum R.O."/>
            <person name="Kuo R.C."/>
            <person name="Labutti K."/>
            <person name="Haridas S."/>
            <person name="Kuo A."/>
            <person name="Salamov A."/>
            <person name="Ahrendt S.R."/>
            <person name="Lipzen A."/>
            <person name="Sullivan W."/>
            <person name="Andreopoulos W.B."/>
            <person name="Clum A."/>
            <person name="Lindquist E."/>
            <person name="Daum C."/>
            <person name="Ramamoorthy G.K."/>
            <person name="Gryganskyi A."/>
            <person name="Culley D."/>
            <person name="Magnuson J.K."/>
            <person name="James T.Y."/>
            <person name="O'Malley M.A."/>
            <person name="Stajich J.E."/>
            <person name="Spatafora J.W."/>
            <person name="Visel A."/>
            <person name="Grigoriev I.V."/>
        </authorList>
    </citation>
    <scope>NUCLEOTIDE SEQUENCE [LARGE SCALE GENOMIC DNA]</scope>
    <source>
        <strain evidence="6 7">JEL800</strain>
    </source>
</reference>
<feature type="transmembrane region" description="Helical" evidence="5">
    <location>
        <begin position="259"/>
        <end position="277"/>
    </location>
</feature>
<dbReference type="PANTHER" id="PTHR23294:SF59">
    <property type="entry name" value="UNC93-LIKE PROTEIN C922.05C"/>
    <property type="match status" value="1"/>
</dbReference>
<dbReference type="SUPFAM" id="SSF103473">
    <property type="entry name" value="MFS general substrate transporter"/>
    <property type="match status" value="1"/>
</dbReference>
<feature type="transmembrane region" description="Helical" evidence="5">
    <location>
        <begin position="138"/>
        <end position="158"/>
    </location>
</feature>
<evidence type="ECO:0000313" key="7">
    <source>
        <dbReference type="Proteomes" id="UP000193642"/>
    </source>
</evidence>
<dbReference type="InterPro" id="IPR051617">
    <property type="entry name" value="UNC-93-like_regulator"/>
</dbReference>
<keyword evidence="4 5" id="KW-0472">Membrane</keyword>
<keyword evidence="7" id="KW-1185">Reference proteome</keyword>
<feature type="non-terminal residue" evidence="6">
    <location>
        <position position="384"/>
    </location>
</feature>
<keyword evidence="2 5" id="KW-0812">Transmembrane</keyword>
<feature type="transmembrane region" description="Helical" evidence="5">
    <location>
        <begin position="215"/>
        <end position="239"/>
    </location>
</feature>
<keyword evidence="3 5" id="KW-1133">Transmembrane helix</keyword>
<dbReference type="AlphaFoldDB" id="A0A1Y2CDN6"/>
<evidence type="ECO:0008006" key="8">
    <source>
        <dbReference type="Google" id="ProtNLM"/>
    </source>
</evidence>
<protein>
    <recommendedName>
        <fullName evidence="8">MFS general substrate transporter</fullName>
    </recommendedName>
</protein>
<evidence type="ECO:0000256" key="5">
    <source>
        <dbReference type="SAM" id="Phobius"/>
    </source>
</evidence>
<dbReference type="InterPro" id="IPR011701">
    <property type="entry name" value="MFS"/>
</dbReference>
<dbReference type="EMBL" id="MCGO01000020">
    <property type="protein sequence ID" value="ORY45142.1"/>
    <property type="molecule type" value="Genomic_DNA"/>
</dbReference>
<dbReference type="PANTHER" id="PTHR23294">
    <property type="entry name" value="ET TRANSLATION PRODUCT-RELATED"/>
    <property type="match status" value="1"/>
</dbReference>
<evidence type="ECO:0000256" key="4">
    <source>
        <dbReference type="ARBA" id="ARBA00023136"/>
    </source>
</evidence>
<comment type="subcellular location">
    <subcellularLocation>
        <location evidence="1">Membrane</location>
        <topology evidence="1">Multi-pass membrane protein</topology>
    </subcellularLocation>
</comment>
<name>A0A1Y2CDN6_9FUNG</name>
<evidence type="ECO:0000256" key="3">
    <source>
        <dbReference type="ARBA" id="ARBA00022989"/>
    </source>
</evidence>
<evidence type="ECO:0000313" key="6">
    <source>
        <dbReference type="EMBL" id="ORY45142.1"/>
    </source>
</evidence>
<feature type="transmembrane region" description="Helical" evidence="5">
    <location>
        <begin position="170"/>
        <end position="188"/>
    </location>
</feature>
<dbReference type="OrthoDB" id="2143770at2759"/>
<feature type="transmembrane region" description="Helical" evidence="5">
    <location>
        <begin position="289"/>
        <end position="314"/>
    </location>
</feature>
<dbReference type="InterPro" id="IPR036259">
    <property type="entry name" value="MFS_trans_sf"/>
</dbReference>
<organism evidence="6 7">
    <name type="scientific">Rhizoclosmatium globosum</name>
    <dbReference type="NCBI Taxonomy" id="329046"/>
    <lineage>
        <taxon>Eukaryota</taxon>
        <taxon>Fungi</taxon>
        <taxon>Fungi incertae sedis</taxon>
        <taxon>Chytridiomycota</taxon>
        <taxon>Chytridiomycota incertae sedis</taxon>
        <taxon>Chytridiomycetes</taxon>
        <taxon>Chytridiales</taxon>
        <taxon>Chytriomycetaceae</taxon>
        <taxon>Rhizoclosmatium</taxon>
    </lineage>
</organism>
<proteinExistence type="predicted"/>
<feature type="transmembrane region" description="Helical" evidence="5">
    <location>
        <begin position="36"/>
        <end position="55"/>
    </location>
</feature>
<dbReference type="GO" id="GO:0022857">
    <property type="term" value="F:transmembrane transporter activity"/>
    <property type="evidence" value="ECO:0007669"/>
    <property type="project" value="InterPro"/>
</dbReference>
<feature type="non-terminal residue" evidence="6">
    <location>
        <position position="1"/>
    </location>
</feature>
<evidence type="ECO:0000256" key="1">
    <source>
        <dbReference type="ARBA" id="ARBA00004141"/>
    </source>
</evidence>
<dbReference type="Proteomes" id="UP000193642">
    <property type="component" value="Unassembled WGS sequence"/>
</dbReference>
<feature type="transmembrane region" description="Helical" evidence="5">
    <location>
        <begin position="103"/>
        <end position="126"/>
    </location>
</feature>
<evidence type="ECO:0000256" key="2">
    <source>
        <dbReference type="ARBA" id="ARBA00022692"/>
    </source>
</evidence>
<dbReference type="GO" id="GO:0016020">
    <property type="term" value="C:membrane"/>
    <property type="evidence" value="ECO:0007669"/>
    <property type="project" value="UniProtKB-SubCell"/>
</dbReference>
<sequence>LVGIICFLCPGMFNALNSLQQETEEVKKLKSLQTGILYAFFAVFSLVAGGLNNILGPRVLLAFASSTYALFQASKLSIHLQDLADMKSGQRQSTNTIDGTRGFAYGAGALLGIGAGCLWAAQGAIVMTYPTDNRRGTYFAYFWIIFNLGAVIGSMIAFAESSSTVPTELYVTFMCLSAGGAVVALVIAPPRKVIREDNTNVTQRDTNVWQEVKSIMLLFTNPAMLVLVIPFASSNWFYQYQFTNFQAYFTEKTQALNNIFFWGSQMAASWFFSNGFLDELRYGGRKQRAWTGLSIVAVCTTCIWGFGGVFQWYIDPGNLGTYRNIYNETAKNAIDFQNTNGMYDAFFQAYTYWLLGSLSHDAAINSRYAGFYKSIQSLFGAISW</sequence>
<comment type="caution">
    <text evidence="6">The sequence shown here is derived from an EMBL/GenBank/DDBJ whole genome shotgun (WGS) entry which is preliminary data.</text>
</comment>
<accession>A0A1Y2CDN6</accession>
<dbReference type="Pfam" id="PF07690">
    <property type="entry name" value="MFS_1"/>
    <property type="match status" value="1"/>
</dbReference>
<dbReference type="Gene3D" id="1.20.1250.20">
    <property type="entry name" value="MFS general substrate transporter like domains"/>
    <property type="match status" value="1"/>
</dbReference>
<gene>
    <name evidence="6" type="ORF">BCR33DRAFT_639605</name>
</gene>